<evidence type="ECO:0000313" key="2">
    <source>
        <dbReference type="Proteomes" id="UP000078302"/>
    </source>
</evidence>
<evidence type="ECO:0000313" key="1">
    <source>
        <dbReference type="EMBL" id="OAP93346.1"/>
    </source>
</evidence>
<protein>
    <submittedName>
        <fullName evidence="1">Uncharacterized protein</fullName>
    </submittedName>
</protein>
<proteinExistence type="predicted"/>
<accession>A0A179BNL6</accession>
<comment type="caution">
    <text evidence="1">The sequence shown here is derived from an EMBL/GenBank/DDBJ whole genome shotgun (WGS) entry which is preliminary data.</text>
</comment>
<name>A0A179BNL6_ACIFR</name>
<organism evidence="1 2">
    <name type="scientific">Acidithiobacillus ferrooxidans</name>
    <name type="common">Thiobacillus ferrooxidans</name>
    <dbReference type="NCBI Taxonomy" id="920"/>
    <lineage>
        <taxon>Bacteria</taxon>
        <taxon>Pseudomonadati</taxon>
        <taxon>Pseudomonadota</taxon>
        <taxon>Acidithiobacillia</taxon>
        <taxon>Acidithiobacillales</taxon>
        <taxon>Acidithiobacillaceae</taxon>
        <taxon>Acidithiobacillus</taxon>
    </lineage>
</organism>
<sequence>MSLEEVRADRARQETLIDNAQEAIDLCSRAIVDRTARFKVVDMVVDSDGATWTVTRRDFYGRNHSERIAGDCITYRGRQIQKDGTVGAVETDIYRLPL</sequence>
<reference evidence="1 2" key="1">
    <citation type="submission" date="2016-04" db="EMBL/GenBank/DDBJ databases">
        <title>Acidithiobacillus ferrooxidans genome sequencing and assembly.</title>
        <authorList>
            <person name="Zhou Z."/>
        </authorList>
    </citation>
    <scope>NUCLEOTIDE SEQUENCE [LARGE SCALE GENOMIC DNA]</scope>
    <source>
        <strain evidence="1 2">BY0502</strain>
    </source>
</reference>
<dbReference type="Proteomes" id="UP000078302">
    <property type="component" value="Unassembled WGS sequence"/>
</dbReference>
<dbReference type="EMBL" id="LVXZ01000012">
    <property type="protein sequence ID" value="OAP93346.1"/>
    <property type="molecule type" value="Genomic_DNA"/>
</dbReference>
<gene>
    <name evidence="1" type="ORF">A4H96_00970</name>
</gene>
<dbReference type="AlphaFoldDB" id="A0A179BNL6"/>
<keyword evidence="2" id="KW-1185">Reference proteome</keyword>